<comment type="caution">
    <text evidence="1">The sequence shown here is derived from an EMBL/GenBank/DDBJ whole genome shotgun (WGS) entry which is preliminary data.</text>
</comment>
<proteinExistence type="predicted"/>
<dbReference type="OrthoDB" id="3065006at2759"/>
<protein>
    <submittedName>
        <fullName evidence="1">Uncharacterized protein</fullName>
    </submittedName>
</protein>
<dbReference type="EMBL" id="VDMD01000024">
    <property type="protein sequence ID" value="TRM60012.1"/>
    <property type="molecule type" value="Genomic_DNA"/>
</dbReference>
<name>A0A550C5D8_9AGAR</name>
<reference evidence="1 2" key="1">
    <citation type="journal article" date="2019" name="New Phytol.">
        <title>Comparative genomics reveals unique wood-decay strategies and fruiting body development in the Schizophyllaceae.</title>
        <authorList>
            <person name="Almasi E."/>
            <person name="Sahu N."/>
            <person name="Krizsan K."/>
            <person name="Balint B."/>
            <person name="Kovacs G.M."/>
            <person name="Kiss B."/>
            <person name="Cseklye J."/>
            <person name="Drula E."/>
            <person name="Henrissat B."/>
            <person name="Nagy I."/>
            <person name="Chovatia M."/>
            <person name="Adam C."/>
            <person name="LaButti K."/>
            <person name="Lipzen A."/>
            <person name="Riley R."/>
            <person name="Grigoriev I.V."/>
            <person name="Nagy L.G."/>
        </authorList>
    </citation>
    <scope>NUCLEOTIDE SEQUENCE [LARGE SCALE GENOMIC DNA]</scope>
    <source>
        <strain evidence="1 2">NL-1724</strain>
    </source>
</reference>
<keyword evidence="2" id="KW-1185">Reference proteome</keyword>
<gene>
    <name evidence="1" type="ORF">BD626DRAFT_506173</name>
</gene>
<evidence type="ECO:0000313" key="1">
    <source>
        <dbReference type="EMBL" id="TRM60012.1"/>
    </source>
</evidence>
<dbReference type="Proteomes" id="UP000320762">
    <property type="component" value="Unassembled WGS sequence"/>
</dbReference>
<sequence length="99" mass="10647">MARIDPHLICGCEVALDVEIRLLQLLYSEVIQLHFLRSTILGIPAGAVGIELLAQRAVVSSSTVVLRSDLVRRRALCSLLRGTMPGLLGTAISLPSWAA</sequence>
<accession>A0A550C5D8</accession>
<organism evidence="1 2">
    <name type="scientific">Schizophyllum amplum</name>
    <dbReference type="NCBI Taxonomy" id="97359"/>
    <lineage>
        <taxon>Eukaryota</taxon>
        <taxon>Fungi</taxon>
        <taxon>Dikarya</taxon>
        <taxon>Basidiomycota</taxon>
        <taxon>Agaricomycotina</taxon>
        <taxon>Agaricomycetes</taxon>
        <taxon>Agaricomycetidae</taxon>
        <taxon>Agaricales</taxon>
        <taxon>Schizophyllaceae</taxon>
        <taxon>Schizophyllum</taxon>
    </lineage>
</organism>
<dbReference type="AlphaFoldDB" id="A0A550C5D8"/>
<evidence type="ECO:0000313" key="2">
    <source>
        <dbReference type="Proteomes" id="UP000320762"/>
    </source>
</evidence>